<comment type="caution">
    <text evidence="1">The sequence shown here is derived from an EMBL/GenBank/DDBJ whole genome shotgun (WGS) entry which is preliminary data.</text>
</comment>
<protein>
    <submittedName>
        <fullName evidence="1">Uncharacterized protein</fullName>
    </submittedName>
</protein>
<proteinExistence type="predicted"/>
<dbReference type="Proteomes" id="UP000234323">
    <property type="component" value="Unassembled WGS sequence"/>
</dbReference>
<evidence type="ECO:0000313" key="2">
    <source>
        <dbReference type="Proteomes" id="UP000234323"/>
    </source>
</evidence>
<reference evidence="1 2" key="1">
    <citation type="submission" date="2015-10" db="EMBL/GenBank/DDBJ databases">
        <title>Genome analyses suggest a sexual origin of heterokaryosis in a supposedly ancient asexual fungus.</title>
        <authorList>
            <person name="Ropars J."/>
            <person name="Sedzielewska K."/>
            <person name="Noel J."/>
            <person name="Charron P."/>
            <person name="Farinelli L."/>
            <person name="Marton T."/>
            <person name="Kruger M."/>
            <person name="Pelin A."/>
            <person name="Brachmann A."/>
            <person name="Corradi N."/>
        </authorList>
    </citation>
    <scope>NUCLEOTIDE SEQUENCE [LARGE SCALE GENOMIC DNA]</scope>
    <source>
        <strain evidence="1 2">A4</strain>
    </source>
</reference>
<evidence type="ECO:0000313" key="1">
    <source>
        <dbReference type="EMBL" id="PKY40736.1"/>
    </source>
</evidence>
<gene>
    <name evidence="1" type="ORF">RhiirA4_454171</name>
</gene>
<name>A0A2I1G2A8_9GLOM</name>
<dbReference type="VEuPathDB" id="FungiDB:FUN_005281"/>
<accession>A0A2I1G2A8</accession>
<dbReference type="EMBL" id="LLXI01000114">
    <property type="protein sequence ID" value="PKY40736.1"/>
    <property type="molecule type" value="Genomic_DNA"/>
</dbReference>
<keyword evidence="2" id="KW-1185">Reference proteome</keyword>
<dbReference type="VEuPathDB" id="FungiDB:RhiirA1_475017"/>
<organism evidence="1 2">
    <name type="scientific">Rhizophagus irregularis</name>
    <dbReference type="NCBI Taxonomy" id="588596"/>
    <lineage>
        <taxon>Eukaryota</taxon>
        <taxon>Fungi</taxon>
        <taxon>Fungi incertae sedis</taxon>
        <taxon>Mucoromycota</taxon>
        <taxon>Glomeromycotina</taxon>
        <taxon>Glomeromycetes</taxon>
        <taxon>Glomerales</taxon>
        <taxon>Glomeraceae</taxon>
        <taxon>Rhizophagus</taxon>
    </lineage>
</organism>
<dbReference type="VEuPathDB" id="FungiDB:RhiirFUN_019780"/>
<dbReference type="AlphaFoldDB" id="A0A2I1G2A8"/>
<sequence>MEGFYRCPYILRSGKVCNKGCYHPDGCKVHRNSPKQVPCIHPGCDKKTFSEYGACKKHSGKHHSRAFYQRQKLAKIQASDEEYSEEYSEEYLGLDLFGRGIFWG</sequence>